<organism evidence="4 5">
    <name type="scientific">Rubripirellula reticaptiva</name>
    <dbReference type="NCBI Taxonomy" id="2528013"/>
    <lineage>
        <taxon>Bacteria</taxon>
        <taxon>Pseudomonadati</taxon>
        <taxon>Planctomycetota</taxon>
        <taxon>Planctomycetia</taxon>
        <taxon>Pirellulales</taxon>
        <taxon>Pirellulaceae</taxon>
        <taxon>Rubripirellula</taxon>
    </lineage>
</organism>
<dbReference type="Pfam" id="PF13517">
    <property type="entry name" value="FG-GAP_3"/>
    <property type="match status" value="1"/>
</dbReference>
<dbReference type="OrthoDB" id="5287961at2"/>
<dbReference type="Gene3D" id="1.25.40.10">
    <property type="entry name" value="Tetratricopeptide repeat domain"/>
    <property type="match status" value="2"/>
</dbReference>
<dbReference type="Gene3D" id="2.130.10.130">
    <property type="entry name" value="Integrin alpha, N-terminal"/>
    <property type="match status" value="2"/>
</dbReference>
<dbReference type="InterPro" id="IPR011519">
    <property type="entry name" value="UnbV_ASPIC"/>
</dbReference>
<proteinExistence type="predicted"/>
<reference evidence="4 5" key="1">
    <citation type="submission" date="2019-02" db="EMBL/GenBank/DDBJ databases">
        <title>Deep-cultivation of Planctomycetes and their phenomic and genomic characterization uncovers novel biology.</title>
        <authorList>
            <person name="Wiegand S."/>
            <person name="Jogler M."/>
            <person name="Boedeker C."/>
            <person name="Pinto D."/>
            <person name="Vollmers J."/>
            <person name="Rivas-Marin E."/>
            <person name="Kohn T."/>
            <person name="Peeters S.H."/>
            <person name="Heuer A."/>
            <person name="Rast P."/>
            <person name="Oberbeckmann S."/>
            <person name="Bunk B."/>
            <person name="Jeske O."/>
            <person name="Meyerdierks A."/>
            <person name="Storesund J.E."/>
            <person name="Kallscheuer N."/>
            <person name="Luecker S."/>
            <person name="Lage O.M."/>
            <person name="Pohl T."/>
            <person name="Merkel B.J."/>
            <person name="Hornburger P."/>
            <person name="Mueller R.-W."/>
            <person name="Bruemmer F."/>
            <person name="Labrenz M."/>
            <person name="Spormann A.M."/>
            <person name="Op Den Camp H."/>
            <person name="Overmann J."/>
            <person name="Amann R."/>
            <person name="Jetten M.S.M."/>
            <person name="Mascher T."/>
            <person name="Medema M.H."/>
            <person name="Devos D.P."/>
            <person name="Kaster A.-K."/>
            <person name="Ovreas L."/>
            <person name="Rohde M."/>
            <person name="Galperin M.Y."/>
            <person name="Jogler C."/>
        </authorList>
    </citation>
    <scope>NUCLEOTIDE SEQUENCE [LARGE SCALE GENOMIC DNA]</scope>
    <source>
        <strain evidence="4 5">Poly59</strain>
    </source>
</reference>
<accession>A0A5C6FE04</accession>
<keyword evidence="1" id="KW-0732">Signal</keyword>
<sequence length="1010" mass="110657">MNINRFRRPPYLLGLAIAISLSLQIGCNRSLSFDDDPSSNGVAASASSVAKTASRTLDEDPPPDASIDSLSSVRVDSIRRSRQQIDQEHWESANESLMKLLAIYPTDSEALFLMAIVFHARGETSQAIELLDEIPVSKNGLAIQTIGRSAELCVELKRYDDAVNRYLKLIKLIPTSALAHRRLASLYNDLGRRHEAARHVRLLCKIGDVRQDELHSLMVLSDTNTEIPFGPSGRARVLFTKQKFALAADAFGDDGVDTADPPAVRAFYGRCLAEMQDDERLLRWMEQLDTPTKSYAETWSAIGTWMVNHQRFEEAVGAFAEAILRDPTDARSYRRMHQSLVALGMNVEAEKWETQQAKLREVTIASNELGTTHQGDAARYHTVIDGLVGLGRPLESVLWNALAISQQPNAAAPQSRDMLNELNQKRLDLVQSGDAFPSANIRLCGLDINRFPKVDFANLVDPAMLAEASVSKSRQSIASVQPPRFDDIAVAVGLNHTFQVASVVQKSQFMIQQSVGGGVAVIDFDLDGECDLYFAQGGADPPEFIGRMTNQLFRNLGGQLVDVTQLSATTERRYSTGVTAGDWNQDGFADLAISNIGSNTLMINNGDGTFRSEAIDSSDDRTQLSTSIAMADLSGDGLPDIYEENYVGDPDIAAKPKVDGEGVLQIVAPSDYQPAIDRICESLGSGDRTSRPVSVLDSDRRTGLGIVITNLDLSPGNEVFVGNDVRANQLWRRDSAGDWFDAAPTAGNSLGFDGSLTASMGIAMGDFDRSGTPDLHVTNFEDSPARLYLNYGGSFQDRAMSMKLSDDSFKVLGFGSQSLDYNNDGCEDLVVANGHVENMDLPTSPFQQPPQVFANFGDHFELQRHDDPSSYFGSLHVGRAMARLDFNRDGKSDFVVTHMGEPSGLLINQTQTDHHWLQLSLVGVSSERDAIGATIEVNVGDQTWTGWVVTGDGYLCRNEQVVSFGLGEEQRIDDVTVTWPDGSQSQYSEITVDQRWLIVQNNPNAFSLSQ</sequence>
<dbReference type="RefSeq" id="WP_146532680.1">
    <property type="nucleotide sequence ID" value="NZ_SJPX01000001.1"/>
</dbReference>
<comment type="caution">
    <text evidence="4">The sequence shown here is derived from an EMBL/GenBank/DDBJ whole genome shotgun (WGS) entry which is preliminary data.</text>
</comment>
<dbReference type="Proteomes" id="UP000317977">
    <property type="component" value="Unassembled WGS sequence"/>
</dbReference>
<dbReference type="PANTHER" id="PTHR16026">
    <property type="entry name" value="CARTILAGE ACIDIC PROTEIN 1"/>
    <property type="match status" value="1"/>
</dbReference>
<dbReference type="InterPro" id="IPR011990">
    <property type="entry name" value="TPR-like_helical_dom_sf"/>
</dbReference>
<evidence type="ECO:0000256" key="2">
    <source>
        <dbReference type="PROSITE-ProRule" id="PRU00339"/>
    </source>
</evidence>
<dbReference type="SUPFAM" id="SSF69318">
    <property type="entry name" value="Integrin alpha N-terminal domain"/>
    <property type="match status" value="1"/>
</dbReference>
<dbReference type="InterPro" id="IPR027039">
    <property type="entry name" value="Crtac1"/>
</dbReference>
<evidence type="ECO:0000256" key="1">
    <source>
        <dbReference type="ARBA" id="ARBA00022729"/>
    </source>
</evidence>
<evidence type="ECO:0000313" key="4">
    <source>
        <dbReference type="EMBL" id="TWU57859.1"/>
    </source>
</evidence>
<dbReference type="Pfam" id="PF07593">
    <property type="entry name" value="UnbV_ASPIC"/>
    <property type="match status" value="1"/>
</dbReference>
<dbReference type="PANTHER" id="PTHR16026:SF0">
    <property type="entry name" value="CARTILAGE ACIDIC PROTEIN 1"/>
    <property type="match status" value="1"/>
</dbReference>
<keyword evidence="5" id="KW-1185">Reference proteome</keyword>
<dbReference type="InterPro" id="IPR019734">
    <property type="entry name" value="TPR_rpt"/>
</dbReference>
<dbReference type="SUPFAM" id="SSF81901">
    <property type="entry name" value="HCP-like"/>
    <property type="match status" value="1"/>
</dbReference>
<dbReference type="InterPro" id="IPR013517">
    <property type="entry name" value="FG-GAP"/>
</dbReference>
<dbReference type="InterPro" id="IPR028994">
    <property type="entry name" value="Integrin_alpha_N"/>
</dbReference>
<protein>
    <submittedName>
        <fullName evidence="4">ASPIC and UnbV</fullName>
    </submittedName>
</protein>
<name>A0A5C6FE04_9BACT</name>
<feature type="repeat" description="TPR" evidence="2">
    <location>
        <begin position="296"/>
        <end position="329"/>
    </location>
</feature>
<dbReference type="PROSITE" id="PS50005">
    <property type="entry name" value="TPR"/>
    <property type="match status" value="1"/>
</dbReference>
<evidence type="ECO:0000313" key="5">
    <source>
        <dbReference type="Proteomes" id="UP000317977"/>
    </source>
</evidence>
<evidence type="ECO:0000259" key="3">
    <source>
        <dbReference type="Pfam" id="PF07593"/>
    </source>
</evidence>
<dbReference type="EMBL" id="SJPX01000001">
    <property type="protein sequence ID" value="TWU57859.1"/>
    <property type="molecule type" value="Genomic_DNA"/>
</dbReference>
<dbReference type="AlphaFoldDB" id="A0A5C6FE04"/>
<feature type="domain" description="ASPIC/UnbV" evidence="3">
    <location>
        <begin position="930"/>
        <end position="996"/>
    </location>
</feature>
<gene>
    <name evidence="4" type="ORF">Poly59_07680</name>
</gene>
<keyword evidence="2" id="KW-0802">TPR repeat</keyword>